<name>A0ABR7LMX7_9ACTN</name>
<dbReference type="InterPro" id="IPR036390">
    <property type="entry name" value="WH_DNA-bd_sf"/>
</dbReference>
<evidence type="ECO:0000256" key="1">
    <source>
        <dbReference type="ARBA" id="ARBA00009437"/>
    </source>
</evidence>
<dbReference type="RefSeq" id="WP_187242861.1">
    <property type="nucleotide sequence ID" value="NZ_BAAAOK010000028.1"/>
</dbReference>
<dbReference type="PROSITE" id="PS50931">
    <property type="entry name" value="HTH_LYSR"/>
    <property type="match status" value="1"/>
</dbReference>
<protein>
    <submittedName>
        <fullName evidence="6">LysR family transcriptional regulator</fullName>
    </submittedName>
</protein>
<dbReference type="Proteomes" id="UP000805614">
    <property type="component" value="Unassembled WGS sequence"/>
</dbReference>
<proteinExistence type="inferred from homology"/>
<dbReference type="Pfam" id="PF03466">
    <property type="entry name" value="LysR_substrate"/>
    <property type="match status" value="1"/>
</dbReference>
<dbReference type="InterPro" id="IPR000847">
    <property type="entry name" value="LysR_HTH_N"/>
</dbReference>
<dbReference type="EMBL" id="JABVEC010000006">
    <property type="protein sequence ID" value="MBC6465837.1"/>
    <property type="molecule type" value="Genomic_DNA"/>
</dbReference>
<comment type="similarity">
    <text evidence="1">Belongs to the LysR transcriptional regulatory family.</text>
</comment>
<keyword evidence="2" id="KW-0805">Transcription regulation</keyword>
<evidence type="ECO:0000256" key="4">
    <source>
        <dbReference type="ARBA" id="ARBA00023163"/>
    </source>
</evidence>
<dbReference type="PRINTS" id="PR00039">
    <property type="entry name" value="HTHLYSR"/>
</dbReference>
<evidence type="ECO:0000259" key="5">
    <source>
        <dbReference type="PROSITE" id="PS50931"/>
    </source>
</evidence>
<evidence type="ECO:0000313" key="7">
    <source>
        <dbReference type="Proteomes" id="UP000805614"/>
    </source>
</evidence>
<keyword evidence="3" id="KW-0238">DNA-binding</keyword>
<evidence type="ECO:0000256" key="3">
    <source>
        <dbReference type="ARBA" id="ARBA00023125"/>
    </source>
</evidence>
<reference evidence="6 7" key="1">
    <citation type="submission" date="2020-06" db="EMBL/GenBank/DDBJ databases">
        <title>Actinomadura xiongansis sp. nov., isolated from soil of Baiyangdian.</title>
        <authorList>
            <person name="Zhang X."/>
        </authorList>
    </citation>
    <scope>NUCLEOTIDE SEQUENCE [LARGE SCALE GENOMIC DNA]</scope>
    <source>
        <strain evidence="6 7">HBUM206468</strain>
    </source>
</reference>
<dbReference type="Gene3D" id="1.10.10.10">
    <property type="entry name" value="Winged helix-like DNA-binding domain superfamily/Winged helix DNA-binding domain"/>
    <property type="match status" value="1"/>
</dbReference>
<evidence type="ECO:0000313" key="6">
    <source>
        <dbReference type="EMBL" id="MBC6465837.1"/>
    </source>
</evidence>
<dbReference type="CDD" id="cd08414">
    <property type="entry name" value="PBP2_LTTR_aromatics_like"/>
    <property type="match status" value="1"/>
</dbReference>
<dbReference type="SUPFAM" id="SSF53850">
    <property type="entry name" value="Periplasmic binding protein-like II"/>
    <property type="match status" value="1"/>
</dbReference>
<dbReference type="Gene3D" id="3.40.190.10">
    <property type="entry name" value="Periplasmic binding protein-like II"/>
    <property type="match status" value="2"/>
</dbReference>
<sequence>MNLQQLRYAVALADELHFGRAARRAGVQQPPFSQQIRRLENELGVTLFERTTRHVRLTPAGEAFVIEARRALTHLEAAAQAAGRVGRGETGRLMIGFVGSAVNQALPPVLRRYRSRYPGVDLELRELTTAQQVEELIQGRLDIGVLRAPIAGPRQTALTTITVARERFVVALPIRHPLSAREHVPLPALAADAFVLPPRSLGPGFHDQITRMARAAGFELRVVQEAVQMQTIVGLVAAGIGVSIVPESVGRLHRDDVVFRPLTPLTRAVTLDLAWRRDDASPLVRNFREMFAPAGSQAG</sequence>
<dbReference type="PANTHER" id="PTHR30346">
    <property type="entry name" value="TRANSCRIPTIONAL DUAL REGULATOR HCAR-RELATED"/>
    <property type="match status" value="1"/>
</dbReference>
<organism evidence="6 7">
    <name type="scientific">Actinomadura alba</name>
    <dbReference type="NCBI Taxonomy" id="406431"/>
    <lineage>
        <taxon>Bacteria</taxon>
        <taxon>Bacillati</taxon>
        <taxon>Actinomycetota</taxon>
        <taxon>Actinomycetes</taxon>
        <taxon>Streptosporangiales</taxon>
        <taxon>Thermomonosporaceae</taxon>
        <taxon>Actinomadura</taxon>
    </lineage>
</organism>
<keyword evidence="7" id="KW-1185">Reference proteome</keyword>
<evidence type="ECO:0000256" key="2">
    <source>
        <dbReference type="ARBA" id="ARBA00023015"/>
    </source>
</evidence>
<dbReference type="InterPro" id="IPR036388">
    <property type="entry name" value="WH-like_DNA-bd_sf"/>
</dbReference>
<dbReference type="PANTHER" id="PTHR30346:SF0">
    <property type="entry name" value="HCA OPERON TRANSCRIPTIONAL ACTIVATOR HCAR"/>
    <property type="match status" value="1"/>
</dbReference>
<feature type="domain" description="HTH lysR-type" evidence="5">
    <location>
        <begin position="1"/>
        <end position="58"/>
    </location>
</feature>
<dbReference type="Pfam" id="PF00126">
    <property type="entry name" value="HTH_1"/>
    <property type="match status" value="1"/>
</dbReference>
<gene>
    <name evidence="6" type="ORF">HKK74_10055</name>
</gene>
<comment type="caution">
    <text evidence="6">The sequence shown here is derived from an EMBL/GenBank/DDBJ whole genome shotgun (WGS) entry which is preliminary data.</text>
</comment>
<accession>A0ABR7LMX7</accession>
<dbReference type="InterPro" id="IPR005119">
    <property type="entry name" value="LysR_subst-bd"/>
</dbReference>
<keyword evidence="4" id="KW-0804">Transcription</keyword>
<dbReference type="SUPFAM" id="SSF46785">
    <property type="entry name" value="Winged helix' DNA-binding domain"/>
    <property type="match status" value="1"/>
</dbReference>